<evidence type="ECO:0000313" key="2">
    <source>
        <dbReference type="Proteomes" id="UP000447833"/>
    </source>
</evidence>
<dbReference type="AlphaFoldDB" id="A0A845EU95"/>
<comment type="caution">
    <text evidence="1">The sequence shown here is derived from an EMBL/GenBank/DDBJ whole genome shotgun (WGS) entry which is preliminary data.</text>
</comment>
<sequence length="52" mass="6265">MIEQNHLNEMWKELQDFVKRVEKESSAQKESAKPYIDQIKSILMRELCPEDK</sequence>
<dbReference type="EMBL" id="WMEY01000001">
    <property type="protein sequence ID" value="MYL62256.1"/>
    <property type="molecule type" value="Genomic_DNA"/>
</dbReference>
<proteinExistence type="predicted"/>
<accession>A0A845EU95</accession>
<name>A0A845EU95_9BACL</name>
<dbReference type="Proteomes" id="UP000447833">
    <property type="component" value="Unassembled WGS sequence"/>
</dbReference>
<protein>
    <submittedName>
        <fullName evidence="1">Uncharacterized protein</fullName>
    </submittedName>
</protein>
<reference evidence="1 2" key="1">
    <citation type="submission" date="2019-11" db="EMBL/GenBank/DDBJ databases">
        <title>Genome sequences of 17 halophilic strains isolated from different environments.</title>
        <authorList>
            <person name="Furrow R.E."/>
        </authorList>
    </citation>
    <scope>NUCLEOTIDE SEQUENCE [LARGE SCALE GENOMIC DNA]</scope>
    <source>
        <strain evidence="1 2">22506_14_FS</strain>
    </source>
</reference>
<gene>
    <name evidence="1" type="ORF">GLW07_02685</name>
</gene>
<organism evidence="1 2">
    <name type="scientific">Guptibacillus hwajinpoensis</name>
    <dbReference type="NCBI Taxonomy" id="208199"/>
    <lineage>
        <taxon>Bacteria</taxon>
        <taxon>Bacillati</taxon>
        <taxon>Bacillota</taxon>
        <taxon>Bacilli</taxon>
        <taxon>Bacillales</taxon>
        <taxon>Guptibacillaceae</taxon>
        <taxon>Guptibacillus</taxon>
    </lineage>
</organism>
<evidence type="ECO:0000313" key="1">
    <source>
        <dbReference type="EMBL" id="MYL62256.1"/>
    </source>
</evidence>
<dbReference type="RefSeq" id="WP_160918122.1">
    <property type="nucleotide sequence ID" value="NZ_WMEY01000001.1"/>
</dbReference>